<protein>
    <submittedName>
        <fullName evidence="1">Uncharacterized protein</fullName>
    </submittedName>
</protein>
<dbReference type="RefSeq" id="WP_315339335.1">
    <property type="nucleotide sequence ID" value="NZ_JAVDZE010000001.1"/>
</dbReference>
<evidence type="ECO:0000313" key="1">
    <source>
        <dbReference type="EMBL" id="MDV3102957.1"/>
    </source>
</evidence>
<keyword evidence="2" id="KW-1185">Reference proteome</keyword>
<dbReference type="Proteomes" id="UP001245683">
    <property type="component" value="Unassembled WGS sequence"/>
</dbReference>
<evidence type="ECO:0000313" key="2">
    <source>
        <dbReference type="Proteomes" id="UP001245683"/>
    </source>
</evidence>
<comment type="caution">
    <text evidence="1">The sequence shown here is derived from an EMBL/GenBank/DDBJ whole genome shotgun (WGS) entry which is preliminary data.</text>
</comment>
<dbReference type="EMBL" id="JAVDZE010000001">
    <property type="protein sequence ID" value="MDV3102957.1"/>
    <property type="molecule type" value="Genomic_DNA"/>
</dbReference>
<dbReference type="AlphaFoldDB" id="A0AAE4NTF4"/>
<proteinExistence type="predicted"/>
<organism evidence="1 2">
    <name type="scientific">Thermococcus waiotapuensis</name>
    <dbReference type="NCBI Taxonomy" id="90909"/>
    <lineage>
        <taxon>Archaea</taxon>
        <taxon>Methanobacteriati</taxon>
        <taxon>Methanobacteriota</taxon>
        <taxon>Thermococci</taxon>
        <taxon>Thermococcales</taxon>
        <taxon>Thermococcaceae</taxon>
        <taxon>Thermococcus</taxon>
    </lineage>
</organism>
<accession>A0AAE4NTF4</accession>
<reference evidence="1 2" key="1">
    <citation type="submission" date="2023-08" db="EMBL/GenBank/DDBJ databases">
        <title>Draft genome sequence of Thermococcus waiotapuensis WT1T, a thermophilic sulphur-dependent archaeon from order Thermococcales.</title>
        <authorList>
            <person name="Manners S.H."/>
            <person name="Carere C.R."/>
            <person name="Dhami M.K."/>
            <person name="Dobson R.C.J."/>
            <person name="Stott M.B."/>
        </authorList>
    </citation>
    <scope>NUCLEOTIDE SEQUENCE [LARGE SCALE GENOMIC DNA]</scope>
    <source>
        <strain evidence="1 2">WT1</strain>
    </source>
</reference>
<gene>
    <name evidence="1" type="ORF">RBI02_00040</name>
</gene>
<name>A0AAE4NTF4_9EURY</name>
<sequence length="47" mass="5246">MKNEIQQPCETLKDSVVVVSKAFRGGHFTERSSDVLRLLWKAGIVGD</sequence>